<dbReference type="GO" id="GO:0016020">
    <property type="term" value="C:membrane"/>
    <property type="evidence" value="ECO:0007669"/>
    <property type="project" value="UniProtKB-SubCell"/>
</dbReference>
<evidence type="ECO:0000313" key="6">
    <source>
        <dbReference type="EMBL" id="VAW20594.1"/>
    </source>
</evidence>
<accession>A0A3B0UK31</accession>
<keyword evidence="2 5" id="KW-0812">Transmembrane</keyword>
<evidence type="ECO:0000256" key="2">
    <source>
        <dbReference type="ARBA" id="ARBA00022692"/>
    </source>
</evidence>
<organism evidence="6">
    <name type="scientific">hydrothermal vent metagenome</name>
    <dbReference type="NCBI Taxonomy" id="652676"/>
    <lineage>
        <taxon>unclassified sequences</taxon>
        <taxon>metagenomes</taxon>
        <taxon>ecological metagenomes</taxon>
    </lineage>
</organism>
<evidence type="ECO:0000256" key="3">
    <source>
        <dbReference type="ARBA" id="ARBA00022989"/>
    </source>
</evidence>
<dbReference type="InterPro" id="IPR003752">
    <property type="entry name" value="DiS_bond_form_DsbB/BdbC"/>
</dbReference>
<name>A0A3B0UK31_9ZZZZ</name>
<dbReference type="SUPFAM" id="SSF158442">
    <property type="entry name" value="DsbB-like"/>
    <property type="match status" value="1"/>
</dbReference>
<evidence type="ECO:0000256" key="4">
    <source>
        <dbReference type="ARBA" id="ARBA00023136"/>
    </source>
</evidence>
<dbReference type="AlphaFoldDB" id="A0A3B0UK31"/>
<dbReference type="InterPro" id="IPR023380">
    <property type="entry name" value="DsbB-like_sf"/>
</dbReference>
<dbReference type="Pfam" id="PF02600">
    <property type="entry name" value="DsbB"/>
    <property type="match status" value="1"/>
</dbReference>
<proteinExistence type="predicted"/>
<keyword evidence="4 5" id="KW-0472">Membrane</keyword>
<evidence type="ECO:0000256" key="5">
    <source>
        <dbReference type="SAM" id="Phobius"/>
    </source>
</evidence>
<dbReference type="GO" id="GO:0015035">
    <property type="term" value="F:protein-disulfide reductase activity"/>
    <property type="evidence" value="ECO:0007669"/>
    <property type="project" value="InterPro"/>
</dbReference>
<reference evidence="6" key="1">
    <citation type="submission" date="2018-06" db="EMBL/GenBank/DDBJ databases">
        <authorList>
            <person name="Zhirakovskaya E."/>
        </authorList>
    </citation>
    <scope>NUCLEOTIDE SEQUENCE</scope>
</reference>
<sequence length="111" mass="12213">MWTQITPLLRLVLTVVVAAVFVWSVYLGLYHAGVEWKFWPGPTACTGGADTLDFSALNAINDVRVVPCDTPQFRFLGISFAGYNAAISALVVYFLLWSAKGQLKRMRSAKG</sequence>
<protein>
    <submittedName>
        <fullName evidence="6">Periplasmic thiol:disulfide oxidoreductase DsbB, required for DsbA reoxidation</fullName>
    </submittedName>
</protein>
<feature type="transmembrane region" description="Helical" evidence="5">
    <location>
        <begin position="7"/>
        <end position="29"/>
    </location>
</feature>
<keyword evidence="3 5" id="KW-1133">Transmembrane helix</keyword>
<evidence type="ECO:0000256" key="1">
    <source>
        <dbReference type="ARBA" id="ARBA00004141"/>
    </source>
</evidence>
<dbReference type="Gene3D" id="1.20.1550.10">
    <property type="entry name" value="DsbB-like"/>
    <property type="match status" value="1"/>
</dbReference>
<comment type="subcellular location">
    <subcellularLocation>
        <location evidence="1">Membrane</location>
        <topology evidence="1">Multi-pass membrane protein</topology>
    </subcellularLocation>
</comment>
<dbReference type="EMBL" id="UOEO01000143">
    <property type="protein sequence ID" value="VAW20594.1"/>
    <property type="molecule type" value="Genomic_DNA"/>
</dbReference>
<gene>
    <name evidence="6" type="ORF">MNBD_ALPHA12-1033</name>
</gene>
<dbReference type="GO" id="GO:0006457">
    <property type="term" value="P:protein folding"/>
    <property type="evidence" value="ECO:0007669"/>
    <property type="project" value="InterPro"/>
</dbReference>
<feature type="transmembrane region" description="Helical" evidence="5">
    <location>
        <begin position="75"/>
        <end position="97"/>
    </location>
</feature>